<evidence type="ECO:0000256" key="1">
    <source>
        <dbReference type="ARBA" id="ARBA00023015"/>
    </source>
</evidence>
<accession>A0A2R5HJJ0</accession>
<name>A0A2R5HJJ0_9LACT</name>
<dbReference type="InterPro" id="IPR036390">
    <property type="entry name" value="WH_DNA-bd_sf"/>
</dbReference>
<dbReference type="CDD" id="cd00090">
    <property type="entry name" value="HTH_ARSR"/>
    <property type="match status" value="1"/>
</dbReference>
<feature type="domain" description="HTH marR-type" evidence="5">
    <location>
        <begin position="5"/>
        <end position="144"/>
    </location>
</feature>
<reference evidence="6 7" key="1">
    <citation type="journal article" date="2018" name="Genome Announc.">
        <title>Draft Genome Sequence of Lactococcus sp. Strain NtB2 (JCM 32569), Isolated from the Gut of the Higher Termite Nasutitermes takasagoensis.</title>
        <authorList>
            <person name="Noda S."/>
            <person name="Aihara C."/>
            <person name="Yuki M."/>
            <person name="Ohkuma M."/>
        </authorList>
    </citation>
    <scope>NUCLEOTIDE SEQUENCE [LARGE SCALE GENOMIC DNA]</scope>
    <source>
        <strain evidence="6 7">NtB2</strain>
    </source>
</reference>
<dbReference type="Proteomes" id="UP000245021">
    <property type="component" value="Unassembled WGS sequence"/>
</dbReference>
<dbReference type="EMBL" id="BFFO01000003">
    <property type="protein sequence ID" value="GBG96441.1"/>
    <property type="molecule type" value="Genomic_DNA"/>
</dbReference>
<dbReference type="SMART" id="SM00347">
    <property type="entry name" value="HTH_MARR"/>
    <property type="match status" value="1"/>
</dbReference>
<gene>
    <name evidence="6" type="primary">arsR_2</name>
    <name evidence="6" type="ORF">NtB2_00553</name>
</gene>
<organism evidence="6 7">
    <name type="scientific">Lactococcus termiticola</name>
    <dbReference type="NCBI Taxonomy" id="2169526"/>
    <lineage>
        <taxon>Bacteria</taxon>
        <taxon>Bacillati</taxon>
        <taxon>Bacillota</taxon>
        <taxon>Bacilli</taxon>
        <taxon>Lactobacillales</taxon>
        <taxon>Streptococcaceae</taxon>
        <taxon>Lactococcus</taxon>
    </lineage>
</organism>
<dbReference type="PANTHER" id="PTHR42756">
    <property type="entry name" value="TRANSCRIPTIONAL REGULATOR, MARR"/>
    <property type="match status" value="1"/>
</dbReference>
<dbReference type="PRINTS" id="PR00598">
    <property type="entry name" value="HTHMARR"/>
</dbReference>
<dbReference type="InterPro" id="IPR000835">
    <property type="entry name" value="HTH_MarR-typ"/>
</dbReference>
<dbReference type="GO" id="GO:0003700">
    <property type="term" value="F:DNA-binding transcription factor activity"/>
    <property type="evidence" value="ECO:0007669"/>
    <property type="project" value="InterPro"/>
</dbReference>
<evidence type="ECO:0000313" key="6">
    <source>
        <dbReference type="EMBL" id="GBG96441.1"/>
    </source>
</evidence>
<dbReference type="SMART" id="SM00529">
    <property type="entry name" value="HTH_DTXR"/>
    <property type="match status" value="1"/>
</dbReference>
<keyword evidence="3" id="KW-0804">Transcription</keyword>
<evidence type="ECO:0000256" key="3">
    <source>
        <dbReference type="ARBA" id="ARBA00023163"/>
    </source>
</evidence>
<proteinExistence type="predicted"/>
<evidence type="ECO:0000256" key="4">
    <source>
        <dbReference type="SAM" id="MobiDB-lite"/>
    </source>
</evidence>
<dbReference type="Pfam" id="PF01047">
    <property type="entry name" value="MarR"/>
    <property type="match status" value="1"/>
</dbReference>
<dbReference type="Gene3D" id="1.10.10.10">
    <property type="entry name" value="Winged helix-like DNA-binding domain superfamily/Winged helix DNA-binding domain"/>
    <property type="match status" value="1"/>
</dbReference>
<comment type="caution">
    <text evidence="6">The sequence shown here is derived from an EMBL/GenBank/DDBJ whole genome shotgun (WGS) entry which is preliminary data.</text>
</comment>
<dbReference type="InterPro" id="IPR036388">
    <property type="entry name" value="WH-like_DNA-bd_sf"/>
</dbReference>
<dbReference type="GO" id="GO:0046914">
    <property type="term" value="F:transition metal ion binding"/>
    <property type="evidence" value="ECO:0007669"/>
    <property type="project" value="InterPro"/>
</dbReference>
<dbReference type="PROSITE" id="PS50995">
    <property type="entry name" value="HTH_MARR_2"/>
    <property type="match status" value="1"/>
</dbReference>
<protein>
    <submittedName>
        <fullName evidence="6">ArsR family transcriptional regulator</fullName>
    </submittedName>
</protein>
<keyword evidence="1" id="KW-0805">Transcription regulation</keyword>
<dbReference type="AlphaFoldDB" id="A0A2R5HJJ0"/>
<dbReference type="OrthoDB" id="3242809at2"/>
<feature type="region of interest" description="Disordered" evidence="4">
    <location>
        <begin position="202"/>
        <end position="258"/>
    </location>
</feature>
<keyword evidence="2" id="KW-0238">DNA-binding</keyword>
<evidence type="ECO:0000259" key="5">
    <source>
        <dbReference type="PROSITE" id="PS50995"/>
    </source>
</evidence>
<dbReference type="RefSeq" id="WP_109245417.1">
    <property type="nucleotide sequence ID" value="NZ_BFFO01000003.1"/>
</dbReference>
<evidence type="ECO:0000256" key="2">
    <source>
        <dbReference type="ARBA" id="ARBA00023125"/>
    </source>
</evidence>
<sequence>MSEKTNKLLNLFSKILREPQLIMALRLEMMAKRFRNGGDRRGARGLLVKLWEQDGLTNSEIAELLDIRPSSVTAQVKELERRGYVERRADENDGRVSRIFLTEEGRSAKDKRSEQRNSYSEELFNNLTEEEQAQLAGLLEKLTSHWAENDNFDWLDMSHADWKGLSPEERRAIKEGMKDRMRQMKSDMRDEIKDATNWQKDFGFERRPGMGRPHGNFMDWVRGPRDMKDYPDWQDRHFEPAKPGDKKKKDDEKGWDEF</sequence>
<evidence type="ECO:0000313" key="7">
    <source>
        <dbReference type="Proteomes" id="UP000245021"/>
    </source>
</evidence>
<dbReference type="InterPro" id="IPR011991">
    <property type="entry name" value="ArsR-like_HTH"/>
</dbReference>
<feature type="compositionally biased region" description="Basic and acidic residues" evidence="4">
    <location>
        <begin position="222"/>
        <end position="258"/>
    </location>
</feature>
<dbReference type="InterPro" id="IPR022689">
    <property type="entry name" value="Iron_dep_repressor"/>
</dbReference>
<dbReference type="PANTHER" id="PTHR42756:SF1">
    <property type="entry name" value="TRANSCRIPTIONAL REPRESSOR OF EMRAB OPERON"/>
    <property type="match status" value="1"/>
</dbReference>
<dbReference type="SUPFAM" id="SSF46785">
    <property type="entry name" value="Winged helix' DNA-binding domain"/>
    <property type="match status" value="1"/>
</dbReference>
<keyword evidence="7" id="KW-1185">Reference proteome</keyword>
<dbReference type="GO" id="GO:0003677">
    <property type="term" value="F:DNA binding"/>
    <property type="evidence" value="ECO:0007669"/>
    <property type="project" value="UniProtKB-KW"/>
</dbReference>